<dbReference type="Gene3D" id="3.40.190.290">
    <property type="match status" value="1"/>
</dbReference>
<keyword evidence="2" id="KW-0805">Transcription regulation</keyword>
<dbReference type="SUPFAM" id="SSF53850">
    <property type="entry name" value="Periplasmic binding protein-like II"/>
    <property type="match status" value="1"/>
</dbReference>
<sequence>MLTKTTLEQWELLRAVIEYGGFAQAAEASNRSQSSVSYQISVLQKRIGVPLLKQVGRKAELTAQGQLLLSQALPLLAAFRDLESRAEGLKRGVRARIDLIVDCIFPKNHLFAVLRAFQQRHPLTQVHLAEVLRSESPAQLTDKDADIWLITQPADGITRGRLLMDIMFVAIAHCDHPLHQIPAPLSNNDLARYPLIEFVDRRQQKNSRRMPVAAENWTFTTVEAAIEAITHGVGYGWLPESRIRHWLDCGELKPLPLIQGARRATSLYLVVNEEKQFFDQEVNTLVQLLMDEVSDAVG</sequence>
<reference evidence="7 8" key="1">
    <citation type="journal article" date="2013" name="Genome Announc.">
        <title>Draft genome sequence of Serratia sp. strain ATCC 39006, a model bacterium for analysis of the biosynthesis and regulation of prodigiosin, a carbapenem, and gas vesicles.</title>
        <authorList>
            <person name="Fineran P.C."/>
            <person name="Iglesias Cans M.C."/>
            <person name="Ramsay J.P."/>
            <person name="Wilf N.M."/>
            <person name="Cossyleon D."/>
            <person name="McNeil M.B."/>
            <person name="Williamson N.R."/>
            <person name="Monson R.E."/>
            <person name="Becher S.A."/>
            <person name="Stanton J.A."/>
            <person name="Brugger K."/>
            <person name="Brown S.D."/>
            <person name="Salmond G.P."/>
        </authorList>
    </citation>
    <scope>NUCLEOTIDE SEQUENCE [LARGE SCALE GENOMIC DNA]</scope>
    <source>
        <strain evidence="7">ATCC 39006</strain>
        <strain evidence="8">ATCC 39006 / SC 11482</strain>
    </source>
</reference>
<dbReference type="KEGG" id="sera:Ser39006_013395"/>
<name>A0A2I5TKE0_SERS3</name>
<dbReference type="RefSeq" id="WP_021016063.1">
    <property type="nucleotide sequence ID" value="NZ_CP025084.1"/>
</dbReference>
<keyword evidence="8" id="KW-1185">Reference proteome</keyword>
<evidence type="ECO:0000256" key="3">
    <source>
        <dbReference type="ARBA" id="ARBA00023125"/>
    </source>
</evidence>
<evidence type="ECO:0000313" key="7">
    <source>
        <dbReference type="EMBL" id="AUH05030.1"/>
    </source>
</evidence>
<dbReference type="InterPro" id="IPR005119">
    <property type="entry name" value="LysR_subst-bd"/>
</dbReference>
<evidence type="ECO:0000313" key="8">
    <source>
        <dbReference type="Proteomes" id="UP000017700"/>
    </source>
</evidence>
<proteinExistence type="inferred from homology"/>
<dbReference type="STRING" id="104623.Ser39006_02800"/>
<dbReference type="KEGG" id="serq:CWC46_13390"/>
<dbReference type="AlphaFoldDB" id="A0A2I5TKE0"/>
<dbReference type="GO" id="GO:0003700">
    <property type="term" value="F:DNA-binding transcription factor activity"/>
    <property type="evidence" value="ECO:0007669"/>
    <property type="project" value="InterPro"/>
</dbReference>
<dbReference type="EMBL" id="CP025084">
    <property type="protein sequence ID" value="AUH05030.1"/>
    <property type="molecule type" value="Genomic_DNA"/>
</dbReference>
<dbReference type="Pfam" id="PF03466">
    <property type="entry name" value="LysR_substrate"/>
    <property type="match status" value="1"/>
</dbReference>
<comment type="similarity">
    <text evidence="1">Belongs to the LysR transcriptional regulatory family.</text>
</comment>
<dbReference type="InterPro" id="IPR000847">
    <property type="entry name" value="LysR_HTH_N"/>
</dbReference>
<organism evidence="7 8">
    <name type="scientific">Serratia sp. (strain ATCC 39006)</name>
    <name type="common">Prodigiosinella confusarubida</name>
    <dbReference type="NCBI Taxonomy" id="104623"/>
    <lineage>
        <taxon>Bacteria</taxon>
        <taxon>Pseudomonadati</taxon>
        <taxon>Pseudomonadota</taxon>
        <taxon>Gammaproteobacteria</taxon>
        <taxon>Enterobacterales</taxon>
        <taxon>Pectobacteriaceae</taxon>
        <taxon>Prodigiosinella</taxon>
    </lineage>
</organism>
<evidence type="ECO:0000256" key="2">
    <source>
        <dbReference type="ARBA" id="ARBA00023015"/>
    </source>
</evidence>
<gene>
    <name evidence="6" type="ORF">CWC46_13390</name>
    <name evidence="7" type="ORF">Ser39006_013395</name>
</gene>
<evidence type="ECO:0000259" key="5">
    <source>
        <dbReference type="PROSITE" id="PS50931"/>
    </source>
</evidence>
<dbReference type="PROSITE" id="PS50931">
    <property type="entry name" value="HTH_LYSR"/>
    <property type="match status" value="1"/>
</dbReference>
<dbReference type="Proteomes" id="UP000017700">
    <property type="component" value="Chromosome"/>
</dbReference>
<dbReference type="InterPro" id="IPR036390">
    <property type="entry name" value="WH_DNA-bd_sf"/>
</dbReference>
<protein>
    <submittedName>
        <fullName evidence="7">LysR family transcriptional regulator</fullName>
    </submittedName>
</protein>
<evidence type="ECO:0000313" key="6">
    <source>
        <dbReference type="EMBL" id="AUH00709.1"/>
    </source>
</evidence>
<dbReference type="Proteomes" id="UP000233778">
    <property type="component" value="Chromosome"/>
</dbReference>
<keyword evidence="4" id="KW-0804">Transcription</keyword>
<dbReference type="GO" id="GO:0000976">
    <property type="term" value="F:transcription cis-regulatory region binding"/>
    <property type="evidence" value="ECO:0007669"/>
    <property type="project" value="TreeGrafter"/>
</dbReference>
<dbReference type="OrthoDB" id="6988449at2"/>
<dbReference type="EMBL" id="CP025085">
    <property type="protein sequence ID" value="AUH00709.1"/>
    <property type="molecule type" value="Genomic_DNA"/>
</dbReference>
<accession>A0A2I5TKE0</accession>
<evidence type="ECO:0000313" key="9">
    <source>
        <dbReference type="Proteomes" id="UP000233778"/>
    </source>
</evidence>
<dbReference type="Gene3D" id="1.10.10.10">
    <property type="entry name" value="Winged helix-like DNA-binding domain superfamily/Winged helix DNA-binding domain"/>
    <property type="match status" value="1"/>
</dbReference>
<evidence type="ECO:0000256" key="1">
    <source>
        <dbReference type="ARBA" id="ARBA00009437"/>
    </source>
</evidence>
<evidence type="ECO:0000256" key="4">
    <source>
        <dbReference type="ARBA" id="ARBA00023163"/>
    </source>
</evidence>
<dbReference type="SUPFAM" id="SSF46785">
    <property type="entry name" value="Winged helix' DNA-binding domain"/>
    <property type="match status" value="1"/>
</dbReference>
<dbReference type="PANTHER" id="PTHR30126">
    <property type="entry name" value="HTH-TYPE TRANSCRIPTIONAL REGULATOR"/>
    <property type="match status" value="1"/>
</dbReference>
<reference evidence="6 9" key="3">
    <citation type="submission" date="2017-11" db="EMBL/GenBank/DDBJ databases">
        <title>Complete genome sequence of Serratia sp. ATCC 39006 LacA.</title>
        <authorList>
            <person name="Hampton H.G."/>
            <person name="Jackson S.A."/>
            <person name="Jauregui R."/>
            <person name="Poulter G.T.M."/>
            <person name="Salmond G.P.C."/>
            <person name="Fineran P.C."/>
        </authorList>
    </citation>
    <scope>NUCLEOTIDE SEQUENCE [LARGE SCALE GENOMIC DNA]</scope>
    <source>
        <strain evidence="6 9">ATCC 39006</strain>
    </source>
</reference>
<dbReference type="PANTHER" id="PTHR30126:SF88">
    <property type="entry name" value="TRANSCRIPTIONAL REGULATOR-RELATED"/>
    <property type="match status" value="1"/>
</dbReference>
<feature type="domain" description="HTH lysR-type" evidence="5">
    <location>
        <begin position="5"/>
        <end position="62"/>
    </location>
</feature>
<dbReference type="InterPro" id="IPR036388">
    <property type="entry name" value="WH-like_DNA-bd_sf"/>
</dbReference>
<dbReference type="Pfam" id="PF00126">
    <property type="entry name" value="HTH_1"/>
    <property type="match status" value="1"/>
</dbReference>
<reference evidence="7" key="4">
    <citation type="submission" date="2017-11" db="EMBL/GenBank/DDBJ databases">
        <title>Complete genome sequence of Serratia sp. ATCC 39006.</title>
        <authorList>
            <person name="Hampton H.G."/>
            <person name="Jackson S.A."/>
            <person name="Jauregui R."/>
            <person name="Poulter G.T.M."/>
            <person name="Salmond G.P.C."/>
            <person name="Fineran P.C."/>
        </authorList>
    </citation>
    <scope>NUCLEOTIDE SEQUENCE</scope>
    <source>
        <strain evidence="7">ATCC 39006</strain>
    </source>
</reference>
<keyword evidence="3" id="KW-0238">DNA-binding</keyword>
<reference evidence="7" key="2">
    <citation type="submission" date="2013-09" db="EMBL/GenBank/DDBJ databases">
        <authorList>
            <person name="Wang G."/>
            <person name="Yang Y."/>
            <person name="Su Y."/>
        </authorList>
    </citation>
    <scope>NUCLEOTIDE SEQUENCE</scope>
    <source>
        <strain evidence="7">ATCC 39006</strain>
    </source>
</reference>